<accession>A0ABV6J9M0</accession>
<dbReference type="PANTHER" id="PTHR43649">
    <property type="entry name" value="ARABINOSE-BINDING PROTEIN-RELATED"/>
    <property type="match status" value="1"/>
</dbReference>
<reference evidence="3 4" key="1">
    <citation type="submission" date="2024-09" db="EMBL/GenBank/DDBJ databases">
        <authorList>
            <person name="Sun Q."/>
            <person name="Mori K."/>
        </authorList>
    </citation>
    <scope>NUCLEOTIDE SEQUENCE [LARGE SCALE GENOMIC DNA]</scope>
    <source>
        <strain evidence="3 4">CCM 4839</strain>
    </source>
</reference>
<dbReference type="Gene3D" id="3.40.190.10">
    <property type="entry name" value="Periplasmic binding protein-like II"/>
    <property type="match status" value="2"/>
</dbReference>
<proteinExistence type="predicted"/>
<dbReference type="EMBL" id="JBHLVF010000018">
    <property type="protein sequence ID" value="MFC0392577.1"/>
    <property type="molecule type" value="Genomic_DNA"/>
</dbReference>
<dbReference type="SUPFAM" id="SSF53850">
    <property type="entry name" value="Periplasmic binding protein-like II"/>
    <property type="match status" value="1"/>
</dbReference>
<evidence type="ECO:0000313" key="4">
    <source>
        <dbReference type="Proteomes" id="UP001589818"/>
    </source>
</evidence>
<dbReference type="Pfam" id="PF01547">
    <property type="entry name" value="SBP_bac_1"/>
    <property type="match status" value="1"/>
</dbReference>
<keyword evidence="4" id="KW-1185">Reference proteome</keyword>
<feature type="region of interest" description="Disordered" evidence="1">
    <location>
        <begin position="33"/>
        <end position="55"/>
    </location>
</feature>
<feature type="compositionally biased region" description="Polar residues" evidence="1">
    <location>
        <begin position="39"/>
        <end position="53"/>
    </location>
</feature>
<comment type="caution">
    <text evidence="3">The sequence shown here is derived from an EMBL/GenBank/DDBJ whole genome shotgun (WGS) entry which is preliminary data.</text>
</comment>
<dbReference type="PROSITE" id="PS51257">
    <property type="entry name" value="PROKAR_LIPOPROTEIN"/>
    <property type="match status" value="1"/>
</dbReference>
<sequence length="554" mass="60652">MKLKKKGAVLLAGTMAMVAVLSACSNGGNGGGADPAQLTAPQNTASATNTHSSPDAPITVTMALSQAVNTTFPEGESMENNLWTRTLLEESNIQIKSEWTVDESQYTEKLNVAIASGDLPDVFQVSGTQLQQLVEADMLADLTDVYKENISPLADGKLREDGSVGLDAVTFDGKLLALPYTTATMDGSTMLWVRKDWLNRLGLPEPKTIDDVLAISKAFKNDDPDGDGKDDTVGIGFRKDLFSHFGGIKGFVNGFHAYSTWIEDEESGQLVNGAIQPEMKEALTKLQEMYKSGEIDQEFSVKGTTQLQEDIASGRVGMVFGAMAEPLANLNPSVLNDPEAVWECYPLPSVDDQPAKPQTDSMPPFYFVVSKQSEHPEAIIKMMNLNVEKWFGETADAKFDYDNGFPTHKYFTVRTYGARKNLDNYLKINEALKTGDTSGLNPGQLGNYNQVKQYLDGDKSMWNYAKIFGPEGSLGIVNKYVNEDLLLPNSYQGIPTSTIVKLTSTTGDITDQALMKIILGDPIESFDTFVENWKKLGGDEITAEVNDWYAKHKS</sequence>
<keyword evidence="2" id="KW-0732">Signal</keyword>
<dbReference type="RefSeq" id="WP_204822328.1">
    <property type="nucleotide sequence ID" value="NZ_JANHOF010000030.1"/>
</dbReference>
<dbReference type="InterPro" id="IPR006059">
    <property type="entry name" value="SBP"/>
</dbReference>
<organism evidence="3 4">
    <name type="scientific">Paenibacillus mendelii</name>
    <dbReference type="NCBI Taxonomy" id="206163"/>
    <lineage>
        <taxon>Bacteria</taxon>
        <taxon>Bacillati</taxon>
        <taxon>Bacillota</taxon>
        <taxon>Bacilli</taxon>
        <taxon>Bacillales</taxon>
        <taxon>Paenibacillaceae</taxon>
        <taxon>Paenibacillus</taxon>
    </lineage>
</organism>
<dbReference type="InterPro" id="IPR050490">
    <property type="entry name" value="Bact_solute-bd_prot1"/>
</dbReference>
<feature type="chain" id="PRO_5047420085" evidence="2">
    <location>
        <begin position="26"/>
        <end position="554"/>
    </location>
</feature>
<gene>
    <name evidence="3" type="ORF">ACFFJ8_14485</name>
</gene>
<protein>
    <submittedName>
        <fullName evidence="3">Extracellular solute-binding protein</fullName>
    </submittedName>
</protein>
<dbReference type="PANTHER" id="PTHR43649:SF12">
    <property type="entry name" value="DIACETYLCHITOBIOSE BINDING PROTEIN DASA"/>
    <property type="match status" value="1"/>
</dbReference>
<evidence type="ECO:0000256" key="1">
    <source>
        <dbReference type="SAM" id="MobiDB-lite"/>
    </source>
</evidence>
<feature type="signal peptide" evidence="2">
    <location>
        <begin position="1"/>
        <end position="25"/>
    </location>
</feature>
<dbReference type="Proteomes" id="UP001589818">
    <property type="component" value="Unassembled WGS sequence"/>
</dbReference>
<evidence type="ECO:0000313" key="3">
    <source>
        <dbReference type="EMBL" id="MFC0392577.1"/>
    </source>
</evidence>
<evidence type="ECO:0000256" key="2">
    <source>
        <dbReference type="SAM" id="SignalP"/>
    </source>
</evidence>
<name>A0ABV6J9M0_9BACL</name>